<evidence type="ECO:0000313" key="1">
    <source>
        <dbReference type="EMBL" id="GMS97457.1"/>
    </source>
</evidence>
<sequence>HLTQSKGFNAAKKLFIADQYRIDSLREHCLQSFASFADLSKELKLAPECANFSRDVLRYSAPTRRMTFFTTYANKFRVKSPYIELIAGP</sequence>
<protein>
    <submittedName>
        <fullName evidence="1">Uncharacterized protein</fullName>
    </submittedName>
</protein>
<dbReference type="EMBL" id="BTSX01000004">
    <property type="protein sequence ID" value="GMS97457.1"/>
    <property type="molecule type" value="Genomic_DNA"/>
</dbReference>
<keyword evidence="2" id="KW-1185">Reference proteome</keyword>
<gene>
    <name evidence="1" type="ORF">PENTCL1PPCAC_19632</name>
</gene>
<proteinExistence type="predicted"/>
<dbReference type="PANTHER" id="PTHR22744">
    <property type="entry name" value="HELIX LOOP HELIX PROTEIN 21-RELATED"/>
    <property type="match status" value="1"/>
</dbReference>
<evidence type="ECO:0000313" key="2">
    <source>
        <dbReference type="Proteomes" id="UP001432027"/>
    </source>
</evidence>
<comment type="caution">
    <text evidence="1">The sequence shown here is derived from an EMBL/GenBank/DDBJ whole genome shotgun (WGS) entry which is preliminary data.</text>
</comment>
<accession>A0AAV5TTE0</accession>
<reference evidence="1" key="1">
    <citation type="submission" date="2023-10" db="EMBL/GenBank/DDBJ databases">
        <title>Genome assembly of Pristionchus species.</title>
        <authorList>
            <person name="Yoshida K."/>
            <person name="Sommer R.J."/>
        </authorList>
    </citation>
    <scope>NUCLEOTIDE SEQUENCE</scope>
    <source>
        <strain evidence="1">RS0144</strain>
    </source>
</reference>
<organism evidence="1 2">
    <name type="scientific">Pristionchus entomophagus</name>
    <dbReference type="NCBI Taxonomy" id="358040"/>
    <lineage>
        <taxon>Eukaryota</taxon>
        <taxon>Metazoa</taxon>
        <taxon>Ecdysozoa</taxon>
        <taxon>Nematoda</taxon>
        <taxon>Chromadorea</taxon>
        <taxon>Rhabditida</taxon>
        <taxon>Rhabditina</taxon>
        <taxon>Diplogasteromorpha</taxon>
        <taxon>Diplogasteroidea</taxon>
        <taxon>Neodiplogasteridae</taxon>
        <taxon>Pristionchus</taxon>
    </lineage>
</organism>
<dbReference type="AlphaFoldDB" id="A0AAV5TTE0"/>
<dbReference type="Proteomes" id="UP001432027">
    <property type="component" value="Unassembled WGS sequence"/>
</dbReference>
<feature type="non-terminal residue" evidence="1">
    <location>
        <position position="89"/>
    </location>
</feature>
<name>A0AAV5TTE0_9BILA</name>
<feature type="non-terminal residue" evidence="1">
    <location>
        <position position="1"/>
    </location>
</feature>
<dbReference type="PANTHER" id="PTHR22744:SF14">
    <property type="entry name" value="BTB DOMAIN-CONTAINING PROTEIN-RELATED"/>
    <property type="match status" value="1"/>
</dbReference>